<keyword evidence="2" id="KW-1185">Reference proteome</keyword>
<protein>
    <submittedName>
        <fullName evidence="1">Flagellin N-methylase</fullName>
    </submittedName>
</protein>
<evidence type="ECO:0000313" key="2">
    <source>
        <dbReference type="Proteomes" id="UP000316598"/>
    </source>
</evidence>
<keyword evidence="1" id="KW-0808">Transferase</keyword>
<dbReference type="EMBL" id="SJPI01000001">
    <property type="protein sequence ID" value="TWT53849.1"/>
    <property type="molecule type" value="Genomic_DNA"/>
</dbReference>
<dbReference type="OrthoDB" id="271280at2"/>
<reference evidence="1 2" key="1">
    <citation type="submission" date="2019-02" db="EMBL/GenBank/DDBJ databases">
        <title>Deep-cultivation of Planctomycetes and their phenomic and genomic characterization uncovers novel biology.</title>
        <authorList>
            <person name="Wiegand S."/>
            <person name="Jogler M."/>
            <person name="Boedeker C."/>
            <person name="Pinto D."/>
            <person name="Vollmers J."/>
            <person name="Rivas-Marin E."/>
            <person name="Kohn T."/>
            <person name="Peeters S.H."/>
            <person name="Heuer A."/>
            <person name="Rast P."/>
            <person name="Oberbeckmann S."/>
            <person name="Bunk B."/>
            <person name="Jeske O."/>
            <person name="Meyerdierks A."/>
            <person name="Storesund J.E."/>
            <person name="Kallscheuer N."/>
            <person name="Luecker S."/>
            <person name="Lage O.M."/>
            <person name="Pohl T."/>
            <person name="Merkel B.J."/>
            <person name="Hornburger P."/>
            <person name="Mueller R.-W."/>
            <person name="Bruemmer F."/>
            <person name="Labrenz M."/>
            <person name="Spormann A.M."/>
            <person name="Op Den Camp H."/>
            <person name="Overmann J."/>
            <person name="Amann R."/>
            <person name="Jetten M.S.M."/>
            <person name="Mascher T."/>
            <person name="Medema M.H."/>
            <person name="Devos D.P."/>
            <person name="Kaster A.-K."/>
            <person name="Ovreas L."/>
            <person name="Rohde M."/>
            <person name="Galperin M.Y."/>
            <person name="Jogler C."/>
        </authorList>
    </citation>
    <scope>NUCLEOTIDE SEQUENCE [LARGE SCALE GENOMIC DNA]</scope>
    <source>
        <strain evidence="1 2">Pla22</strain>
    </source>
</reference>
<dbReference type="Proteomes" id="UP000316598">
    <property type="component" value="Unassembled WGS sequence"/>
</dbReference>
<dbReference type="AlphaFoldDB" id="A0A5C5WUE0"/>
<proteinExistence type="predicted"/>
<sequence length="119" mass="13658">MSQKRKVTVNDCSDCGVCCLHMGYPPYVGGPPFEAGEPREHATPEPAWREMPEPLRAELLAYIDQYQPPESDIDGPCVWYNQETRLCKHHHHRPSVCRDFQAGSRGCLSWRDVYEIETP</sequence>
<organism evidence="1 2">
    <name type="scientific">Rubripirellula amarantea</name>
    <dbReference type="NCBI Taxonomy" id="2527999"/>
    <lineage>
        <taxon>Bacteria</taxon>
        <taxon>Pseudomonadati</taxon>
        <taxon>Planctomycetota</taxon>
        <taxon>Planctomycetia</taxon>
        <taxon>Pirellulales</taxon>
        <taxon>Pirellulaceae</taxon>
        <taxon>Rubripirellula</taxon>
    </lineage>
</organism>
<dbReference type="RefSeq" id="WP_146513992.1">
    <property type="nucleotide sequence ID" value="NZ_SJPI01000001.1"/>
</dbReference>
<keyword evidence="1" id="KW-0969">Cilium</keyword>
<keyword evidence="1" id="KW-0966">Cell projection</keyword>
<dbReference type="Pfam" id="PF03692">
    <property type="entry name" value="CxxCxxCC"/>
    <property type="match status" value="1"/>
</dbReference>
<dbReference type="GO" id="GO:0008168">
    <property type="term" value="F:methyltransferase activity"/>
    <property type="evidence" value="ECO:0007669"/>
    <property type="project" value="UniProtKB-KW"/>
</dbReference>
<evidence type="ECO:0000313" key="1">
    <source>
        <dbReference type="EMBL" id="TWT53849.1"/>
    </source>
</evidence>
<keyword evidence="1" id="KW-0282">Flagellum</keyword>
<gene>
    <name evidence="1" type="ORF">Pla22_14830</name>
</gene>
<name>A0A5C5WUE0_9BACT</name>
<comment type="caution">
    <text evidence="1">The sequence shown here is derived from an EMBL/GenBank/DDBJ whole genome shotgun (WGS) entry which is preliminary data.</text>
</comment>
<keyword evidence="1" id="KW-0489">Methyltransferase</keyword>
<dbReference type="InterPro" id="IPR005358">
    <property type="entry name" value="Puta_zinc/iron-chelating_dom"/>
</dbReference>
<accession>A0A5C5WUE0</accession>
<dbReference type="GO" id="GO:0032259">
    <property type="term" value="P:methylation"/>
    <property type="evidence" value="ECO:0007669"/>
    <property type="project" value="UniProtKB-KW"/>
</dbReference>